<keyword evidence="1" id="KW-0378">Hydrolase</keyword>
<dbReference type="InterPro" id="IPR001506">
    <property type="entry name" value="Peptidase_M12A"/>
</dbReference>
<proteinExistence type="predicted"/>
<dbReference type="PRINTS" id="PR00480">
    <property type="entry name" value="ASTACIN"/>
</dbReference>
<protein>
    <recommendedName>
        <fullName evidence="2">Peptidase M12A domain-containing protein</fullName>
    </recommendedName>
</protein>
<dbReference type="GO" id="GO:0008270">
    <property type="term" value="F:zinc ion binding"/>
    <property type="evidence" value="ECO:0007669"/>
    <property type="project" value="UniProtKB-UniRule"/>
</dbReference>
<feature type="binding site" evidence="1">
    <location>
        <position position="97"/>
    </location>
    <ligand>
        <name>Zn(2+)</name>
        <dbReference type="ChEBI" id="CHEBI:29105"/>
        <note>catalytic</note>
    </ligand>
</feature>
<keyword evidence="1" id="KW-0479">Metal-binding</keyword>
<evidence type="ECO:0000256" key="1">
    <source>
        <dbReference type="PROSITE-ProRule" id="PRU01211"/>
    </source>
</evidence>
<dbReference type="SUPFAM" id="SSF55486">
    <property type="entry name" value="Metalloproteases ('zincins'), catalytic domain"/>
    <property type="match status" value="1"/>
</dbReference>
<evidence type="ECO:0000259" key="2">
    <source>
        <dbReference type="PROSITE" id="PS51864"/>
    </source>
</evidence>
<accession>A0A7W2IDL2</accession>
<dbReference type="PROSITE" id="PS51864">
    <property type="entry name" value="ASTACIN"/>
    <property type="match status" value="1"/>
</dbReference>
<feature type="binding site" evidence="1">
    <location>
        <position position="87"/>
    </location>
    <ligand>
        <name>Zn(2+)</name>
        <dbReference type="ChEBI" id="CHEBI:29105"/>
        <note>catalytic</note>
    </ligand>
</feature>
<keyword evidence="1" id="KW-0645">Protease</keyword>
<feature type="active site" evidence="1">
    <location>
        <position position="88"/>
    </location>
</feature>
<comment type="caution">
    <text evidence="1">Lacks conserved residue(s) required for the propagation of feature annotation.</text>
</comment>
<comment type="cofactor">
    <cofactor evidence="1">
        <name>Zn(2+)</name>
        <dbReference type="ChEBI" id="CHEBI:29105"/>
    </cofactor>
    <text evidence="1">Binds 1 zinc ion per subunit.</text>
</comment>
<evidence type="ECO:0000313" key="4">
    <source>
        <dbReference type="Proteomes" id="UP000534388"/>
    </source>
</evidence>
<dbReference type="PANTHER" id="PTHR10127:SF850">
    <property type="entry name" value="METALLOENDOPEPTIDASE"/>
    <property type="match status" value="1"/>
</dbReference>
<evidence type="ECO:0000313" key="3">
    <source>
        <dbReference type="EMBL" id="MBA5639701.1"/>
    </source>
</evidence>
<organism evidence="3 4">
    <name type="scientific">Rugamonas brunnea</name>
    <dbReference type="NCBI Taxonomy" id="2758569"/>
    <lineage>
        <taxon>Bacteria</taxon>
        <taxon>Pseudomonadati</taxon>
        <taxon>Pseudomonadota</taxon>
        <taxon>Betaproteobacteria</taxon>
        <taxon>Burkholderiales</taxon>
        <taxon>Oxalobacteraceae</taxon>
        <taxon>Telluria group</taxon>
        <taxon>Rugamonas</taxon>
    </lineage>
</organism>
<dbReference type="Pfam" id="PF01400">
    <property type="entry name" value="Astacin"/>
    <property type="match status" value="1"/>
</dbReference>
<dbReference type="Gene3D" id="3.40.390.10">
    <property type="entry name" value="Collagenase (Catalytic Domain)"/>
    <property type="match status" value="1"/>
</dbReference>
<keyword evidence="1" id="KW-0862">Zinc</keyword>
<feature type="binding site" evidence="1">
    <location>
        <position position="91"/>
    </location>
    <ligand>
        <name>Zn(2+)</name>
        <dbReference type="ChEBI" id="CHEBI:29105"/>
        <note>catalytic</note>
    </ligand>
</feature>
<dbReference type="RefSeq" id="WP_182166469.1">
    <property type="nucleotide sequence ID" value="NZ_JACEZT010000018.1"/>
</dbReference>
<reference evidence="3 4" key="1">
    <citation type="submission" date="2020-07" db="EMBL/GenBank/DDBJ databases">
        <title>Novel species isolated from subtropical streams in China.</title>
        <authorList>
            <person name="Lu H."/>
        </authorList>
    </citation>
    <scope>NUCLEOTIDE SEQUENCE [LARGE SCALE GENOMIC DNA]</scope>
    <source>
        <strain evidence="3 4">LX20W</strain>
    </source>
</reference>
<dbReference type="PANTHER" id="PTHR10127">
    <property type="entry name" value="DISCOIDIN, CUB, EGF, LAMININ , AND ZINC METALLOPROTEASE DOMAIN CONTAINING"/>
    <property type="match status" value="1"/>
</dbReference>
<dbReference type="InterPro" id="IPR024079">
    <property type="entry name" value="MetalloPept_cat_dom_sf"/>
</dbReference>
<dbReference type="GO" id="GO:0004222">
    <property type="term" value="F:metalloendopeptidase activity"/>
    <property type="evidence" value="ECO:0007669"/>
    <property type="project" value="UniProtKB-UniRule"/>
</dbReference>
<dbReference type="AlphaFoldDB" id="A0A7W2IDL2"/>
<dbReference type="EMBL" id="JACEZT010000018">
    <property type="protein sequence ID" value="MBA5639701.1"/>
    <property type="molecule type" value="Genomic_DNA"/>
</dbReference>
<dbReference type="SMART" id="SM00235">
    <property type="entry name" value="ZnMc"/>
    <property type="match status" value="1"/>
</dbReference>
<name>A0A7W2IDL2_9BURK</name>
<dbReference type="InterPro" id="IPR006026">
    <property type="entry name" value="Peptidase_Metallo"/>
</dbReference>
<feature type="domain" description="Peptidase M12A" evidence="2">
    <location>
        <begin position="1"/>
        <end position="200"/>
    </location>
</feature>
<dbReference type="GO" id="GO:0006508">
    <property type="term" value="P:proteolysis"/>
    <property type="evidence" value="ECO:0007669"/>
    <property type="project" value="UniProtKB-KW"/>
</dbReference>
<dbReference type="Proteomes" id="UP000534388">
    <property type="component" value="Unassembled WGS sequence"/>
</dbReference>
<keyword evidence="1" id="KW-0482">Metalloprotease</keyword>
<comment type="caution">
    <text evidence="3">The sequence shown here is derived from an EMBL/GenBank/DDBJ whole genome shotgun (WGS) entry which is preliminary data.</text>
</comment>
<gene>
    <name evidence="3" type="ORF">H3H37_21820</name>
</gene>
<keyword evidence="4" id="KW-1185">Reference proteome</keyword>
<sequence length="481" mass="52572">MASTSTSVRCWTDRKIPYAFQPDYAYRQAVREAMNQWEQAAGVCFTERGNEADYLVIGAANGGSHSTLGMSNGASHAVINNDYIGVHELGHALGLIHEQTRSDRDQFITVEWEHVDGGHQNGNFRIDADSLSFTPYDRYSVMHYPAPAQGWSGTPPDQEVWTMRWKADHNARLGAGPLASWTTLSGGDREGARALYNRVPGWGNRGTGPTCAMSRAPRCATFKDQVWAVWQGATGSGIWYSTTADGMHWRDQQYIGGVATDCSPCIAVHDGILYCAWRGYGLDAGIWYATNDGTGWSGQQKVPGVGTAEAPALCSFQGRLWLVWTGYGHDGVWFTTFDAAARQWQGQQRIGQLVSQEGPALAVHENTLTLAIRGLGDDRQVYLAHNAGGGWSGAETVPCAVTGNAPSLASYQGKLWLTWKGHGDDRIWWAQRGSDPLGWSGKAYLADCQAYDTPALTVFGQQLVVCWAYAGLSFAKYPQPR</sequence>
<dbReference type="SUPFAM" id="SSF89372">
    <property type="entry name" value="Fucose-specific lectin"/>
    <property type="match status" value="1"/>
</dbReference>